<feature type="compositionally biased region" description="Low complexity" evidence="1">
    <location>
        <begin position="1"/>
        <end position="14"/>
    </location>
</feature>
<sequence length="144" mass="14998">MAAAKATAQAGAEAPAPPTVTDDKARAAEFPAKAGHPDTEVDKRSPDGAEGPVHVKEFVLLGRADDPISESTHTANRAAAAHEAIQRGLHPHGEVEFTGATDQQDGRSVTLTYRVPVVPSSTDHNSADTTTPRSILTQQSKGDS</sequence>
<feature type="region of interest" description="Disordered" evidence="1">
    <location>
        <begin position="1"/>
        <end position="52"/>
    </location>
</feature>
<comment type="caution">
    <text evidence="2">The sequence shown here is derived from an EMBL/GenBank/DDBJ whole genome shotgun (WGS) entry which is preliminary data.</text>
</comment>
<dbReference type="EMBL" id="VIVR01000001">
    <property type="protein sequence ID" value="TWE17135.1"/>
    <property type="molecule type" value="Genomic_DNA"/>
</dbReference>
<reference evidence="2 3" key="1">
    <citation type="submission" date="2019-06" db="EMBL/GenBank/DDBJ databases">
        <title>Sequencing the genomes of 1000 actinobacteria strains.</title>
        <authorList>
            <person name="Klenk H.-P."/>
        </authorList>
    </citation>
    <scope>NUCLEOTIDE SEQUENCE [LARGE SCALE GENOMIC DNA]</scope>
    <source>
        <strain evidence="2 3">DSM 41649</strain>
    </source>
</reference>
<feature type="region of interest" description="Disordered" evidence="1">
    <location>
        <begin position="117"/>
        <end position="144"/>
    </location>
</feature>
<feature type="compositionally biased region" description="Polar residues" evidence="1">
    <location>
        <begin position="119"/>
        <end position="144"/>
    </location>
</feature>
<dbReference type="AlphaFoldDB" id="A0A561ENE2"/>
<gene>
    <name evidence="2" type="ORF">FB465_2140</name>
</gene>
<name>A0A561ENE2_9ACTN</name>
<proteinExistence type="predicted"/>
<organism evidence="2 3">
    <name type="scientific">Kitasatospora atroaurantiaca</name>
    <dbReference type="NCBI Taxonomy" id="285545"/>
    <lineage>
        <taxon>Bacteria</taxon>
        <taxon>Bacillati</taxon>
        <taxon>Actinomycetota</taxon>
        <taxon>Actinomycetes</taxon>
        <taxon>Kitasatosporales</taxon>
        <taxon>Streptomycetaceae</taxon>
        <taxon>Kitasatospora</taxon>
    </lineage>
</organism>
<evidence type="ECO:0000313" key="2">
    <source>
        <dbReference type="EMBL" id="TWE17135.1"/>
    </source>
</evidence>
<dbReference type="Proteomes" id="UP000318416">
    <property type="component" value="Unassembled WGS sequence"/>
</dbReference>
<protein>
    <submittedName>
        <fullName evidence="2">Uncharacterized protein</fullName>
    </submittedName>
</protein>
<feature type="compositionally biased region" description="Basic and acidic residues" evidence="1">
    <location>
        <begin position="35"/>
        <end position="52"/>
    </location>
</feature>
<keyword evidence="3" id="KW-1185">Reference proteome</keyword>
<accession>A0A561ENE2</accession>
<dbReference type="OrthoDB" id="4334166at2"/>
<evidence type="ECO:0000313" key="3">
    <source>
        <dbReference type="Proteomes" id="UP000318416"/>
    </source>
</evidence>
<evidence type="ECO:0000256" key="1">
    <source>
        <dbReference type="SAM" id="MobiDB-lite"/>
    </source>
</evidence>
<dbReference type="RefSeq" id="WP_145789723.1">
    <property type="nucleotide sequence ID" value="NZ_BAAABR010000089.1"/>
</dbReference>